<name>A0A841ZRT4_9LIST</name>
<dbReference type="Gene3D" id="2.60.120.10">
    <property type="entry name" value="Jelly Rolls"/>
    <property type="match status" value="1"/>
</dbReference>
<gene>
    <name evidence="1" type="ORF">HB912_06650</name>
</gene>
<organism evidence="1 2">
    <name type="scientific">Listeria aquatica</name>
    <dbReference type="NCBI Taxonomy" id="1494960"/>
    <lineage>
        <taxon>Bacteria</taxon>
        <taxon>Bacillati</taxon>
        <taxon>Bacillota</taxon>
        <taxon>Bacilli</taxon>
        <taxon>Bacillales</taxon>
        <taxon>Listeriaceae</taxon>
        <taxon>Listeria</taxon>
    </lineage>
</organism>
<dbReference type="Proteomes" id="UP000559885">
    <property type="component" value="Unassembled WGS sequence"/>
</dbReference>
<reference evidence="1 2" key="1">
    <citation type="submission" date="2020-03" db="EMBL/GenBank/DDBJ databases">
        <title>Soil Listeria distribution.</title>
        <authorList>
            <person name="Liao J."/>
            <person name="Wiedmann M."/>
        </authorList>
    </citation>
    <scope>NUCLEOTIDE SEQUENCE [LARGE SCALE GENOMIC DNA]</scope>
    <source>
        <strain evidence="1 2">FSL L7-1507</strain>
    </source>
</reference>
<accession>A0A841ZRT4</accession>
<dbReference type="AlphaFoldDB" id="A0A841ZRT4"/>
<dbReference type="InterPro" id="IPR014710">
    <property type="entry name" value="RmlC-like_jellyroll"/>
</dbReference>
<comment type="caution">
    <text evidence="1">The sequence shown here is derived from an EMBL/GenBank/DDBJ whole genome shotgun (WGS) entry which is preliminary data.</text>
</comment>
<sequence>MDFLEFQSFVETDDLLVSHIRRHFSSPIQRERKGGRICSNQGKVLLIKKGTLALRYNNRHRDVICQLYSKDAFVYSTILNDERFYLEALENIEYVEFSLDEFSLQLEEDQLFSHFLATILSSEEQAMKNRLILETEKLENRLFYAIEMIFENLYGHKMEEAEETIYVLPAWLKIKTLASFANASVVAVSRNLQGFSKKGLIETKTTIWKVNIKKWMEESPFSNSTQNRQKVQKNTN</sequence>
<proteinExistence type="predicted"/>
<evidence type="ECO:0000313" key="2">
    <source>
        <dbReference type="Proteomes" id="UP000559885"/>
    </source>
</evidence>
<dbReference type="EMBL" id="JAARRM010000002">
    <property type="protein sequence ID" value="MBC1521321.1"/>
    <property type="molecule type" value="Genomic_DNA"/>
</dbReference>
<dbReference type="RefSeq" id="WP_185373165.1">
    <property type="nucleotide sequence ID" value="NZ_JAARRM010000002.1"/>
</dbReference>
<protein>
    <submittedName>
        <fullName evidence="1">Crp/Fnr family transcriptional regulator</fullName>
    </submittedName>
</protein>
<evidence type="ECO:0000313" key="1">
    <source>
        <dbReference type="EMBL" id="MBC1521321.1"/>
    </source>
</evidence>